<dbReference type="OrthoDB" id="6038212at2"/>
<keyword evidence="2" id="KW-1185">Reference proteome</keyword>
<proteinExistence type="predicted"/>
<comment type="caution">
    <text evidence="1">The sequence shown here is derived from an EMBL/GenBank/DDBJ whole genome shotgun (WGS) entry which is preliminary data.</text>
</comment>
<dbReference type="Proteomes" id="UP000321567">
    <property type="component" value="Unassembled WGS sequence"/>
</dbReference>
<accession>A0A512H9K9</accession>
<reference evidence="1 2" key="1">
    <citation type="submission" date="2019-07" db="EMBL/GenBank/DDBJ databases">
        <title>Whole genome shotgun sequence of Rhodospirillum oryzae NBRC 107573.</title>
        <authorList>
            <person name="Hosoyama A."/>
            <person name="Uohara A."/>
            <person name="Ohji S."/>
            <person name="Ichikawa N."/>
        </authorList>
    </citation>
    <scope>NUCLEOTIDE SEQUENCE [LARGE SCALE GENOMIC DNA]</scope>
    <source>
        <strain evidence="1 2">NBRC 107573</strain>
    </source>
</reference>
<dbReference type="EMBL" id="BJZO01000061">
    <property type="protein sequence ID" value="GEO82122.1"/>
    <property type="molecule type" value="Genomic_DNA"/>
</dbReference>
<evidence type="ECO:0000313" key="1">
    <source>
        <dbReference type="EMBL" id="GEO82122.1"/>
    </source>
</evidence>
<sequence>MSAPPGTPFVAPPGPPFAAPPGTSFFARPGATLTEIAVLLIGLGLLAQAGLSLSHAGRQGLAEQRTALAARRLEAALATAALATATLPCPDARDAPDGRADSTWCQRVGLVPWRTLGIARADALDGWGALFSYRPAPELVAPAHGGTAWVPGAGPLACDRAGATLRQIVSSLMIAPGPAPLPHAQAAYALISHGPNRKGAVLADGQPFALGVATATRAEALNAGVVPAGGAAQVWHGPDPSDAPAPDGTLFDDRVFWVPPLVLLEEAGCRPDGPGF</sequence>
<evidence type="ECO:0000313" key="2">
    <source>
        <dbReference type="Proteomes" id="UP000321567"/>
    </source>
</evidence>
<protein>
    <submittedName>
        <fullName evidence="1">Prepilin-type N-terminal cleavage/methylation domain-containing protein</fullName>
    </submittedName>
</protein>
<name>A0A512H9K9_9PROT</name>
<dbReference type="AlphaFoldDB" id="A0A512H9K9"/>
<dbReference type="RefSeq" id="WP_147164136.1">
    <property type="nucleotide sequence ID" value="NZ_BJZO01000061.1"/>
</dbReference>
<gene>
    <name evidence="1" type="ORF">ROR02_22530</name>
</gene>
<organism evidence="1 2">
    <name type="scientific">Pararhodospirillum oryzae</name>
    <dbReference type="NCBI Taxonomy" id="478448"/>
    <lineage>
        <taxon>Bacteria</taxon>
        <taxon>Pseudomonadati</taxon>
        <taxon>Pseudomonadota</taxon>
        <taxon>Alphaproteobacteria</taxon>
        <taxon>Rhodospirillales</taxon>
        <taxon>Rhodospirillaceae</taxon>
        <taxon>Pararhodospirillum</taxon>
    </lineage>
</organism>